<evidence type="ECO:0000256" key="1">
    <source>
        <dbReference type="ARBA" id="ARBA00010397"/>
    </source>
</evidence>
<dbReference type="InterPro" id="IPR016189">
    <property type="entry name" value="Transl_init_fac_IF2/IF5_N"/>
</dbReference>
<comment type="similarity">
    <text evidence="1">Belongs to the eIF-2-beta/eIF-5 family.</text>
</comment>
<evidence type="ECO:0000256" key="5">
    <source>
        <dbReference type="ARBA" id="ARBA00023134"/>
    </source>
</evidence>
<dbReference type="GO" id="GO:0071074">
    <property type="term" value="F:eukaryotic initiation factor eIF2 binding"/>
    <property type="evidence" value="ECO:0007669"/>
    <property type="project" value="TreeGrafter"/>
</dbReference>
<sequence>MNTEMSGARINIGGQEDDKFFRYRMPPIQPKVEGRGNGIKTRIVNCSTIAKCLKRRPGYLCKFFGCELGAQTTINEPEDKYIVNGAFEQKVLAELVTKFIELFVLCSQCKQPETDLVVSKKGLITQECKACGMSSMCDMTHKLCNYILNNPPDDNMTNPKKAKRGMDKKERRQKKAERATGLNEEEEEADTKQEKKSKKKREGETEEEAAERRARRRERKKKKEAGEAEKSEDSDDVEWSMDTSEAAVAARLKEAETAAALLQGTKVSGSSAKADQVSEGMEQLSLNGKAQNGGSHSDDDDVDEDADVQRFKEAISEAVENGKALKGKALAETALGISRSSLDEDAEQGVVVAHAAGLIMDTFLNTSTALEPVKLVKRIVPALKGLSTIDEPLAQIEICNRMDRLCESIEDMHENEEDEFEIPEEKVVAQLLKAFFDNEVVGSSAMSEWYERESYSSASSRAREVAKPVIEYMLAEEEGEDDD</sequence>
<keyword evidence="5" id="KW-0342">GTP-binding</keyword>
<dbReference type="FunFam" id="2.20.25.350:FF:000001">
    <property type="entry name" value="Eukaryotic translation initiation factor 5"/>
    <property type="match status" value="1"/>
</dbReference>
<evidence type="ECO:0000256" key="6">
    <source>
        <dbReference type="SAM" id="MobiDB-lite"/>
    </source>
</evidence>
<evidence type="ECO:0000256" key="3">
    <source>
        <dbReference type="ARBA" id="ARBA00022741"/>
    </source>
</evidence>
<dbReference type="SUPFAM" id="SSF75689">
    <property type="entry name" value="Zinc-binding domain of translation initiation factor 2 beta"/>
    <property type="match status" value="1"/>
</dbReference>
<dbReference type="OrthoDB" id="10250831at2759"/>
<feature type="domain" description="W2" evidence="7">
    <location>
        <begin position="297"/>
        <end position="483"/>
    </location>
</feature>
<dbReference type="FunFam" id="3.30.30.170:FF:000002">
    <property type="entry name" value="Eukaryotic translation initiation factor 5"/>
    <property type="match status" value="1"/>
</dbReference>
<proteinExistence type="inferred from homology"/>
<dbReference type="Gene3D" id="2.20.25.350">
    <property type="match status" value="1"/>
</dbReference>
<reference evidence="9" key="1">
    <citation type="journal article" date="2019" name="Nat. Commun.">
        <title>Expansion of phycobilisome linker gene families in mesophilic red algae.</title>
        <authorList>
            <person name="Lee J."/>
            <person name="Kim D."/>
            <person name="Bhattacharya D."/>
            <person name="Yoon H.S."/>
        </authorList>
    </citation>
    <scope>NUCLEOTIDE SEQUENCE [LARGE SCALE GENOMIC DNA]</scope>
    <source>
        <strain evidence="9">CCMP 1328</strain>
    </source>
</reference>
<dbReference type="GO" id="GO:0003743">
    <property type="term" value="F:translation initiation factor activity"/>
    <property type="evidence" value="ECO:0007669"/>
    <property type="project" value="UniProtKB-KW"/>
</dbReference>
<dbReference type="Gene3D" id="3.30.30.170">
    <property type="match status" value="1"/>
</dbReference>
<keyword evidence="3" id="KW-0547">Nucleotide-binding</keyword>
<gene>
    <name evidence="8" type="ORF">FVE85_2297</name>
</gene>
<accession>A0A5J4YZ78</accession>
<evidence type="ECO:0000259" key="7">
    <source>
        <dbReference type="PROSITE" id="PS51363"/>
    </source>
</evidence>
<name>A0A5J4YZ78_PORPP</name>
<dbReference type="EMBL" id="VRMN01000003">
    <property type="protein sequence ID" value="KAA8496142.1"/>
    <property type="molecule type" value="Genomic_DNA"/>
</dbReference>
<evidence type="ECO:0000256" key="4">
    <source>
        <dbReference type="ARBA" id="ARBA00022917"/>
    </source>
</evidence>
<dbReference type="GO" id="GO:0005525">
    <property type="term" value="F:GTP binding"/>
    <property type="evidence" value="ECO:0007669"/>
    <property type="project" value="UniProtKB-KW"/>
</dbReference>
<feature type="region of interest" description="Disordered" evidence="6">
    <location>
        <begin position="148"/>
        <end position="240"/>
    </location>
</feature>
<keyword evidence="2 8" id="KW-0396">Initiation factor</keyword>
<dbReference type="PANTHER" id="PTHR23001:SF7">
    <property type="entry name" value="EUKARYOTIC TRANSLATION INITIATION FACTOR 5"/>
    <property type="match status" value="1"/>
</dbReference>
<organism evidence="8 9">
    <name type="scientific">Porphyridium purpureum</name>
    <name type="common">Red alga</name>
    <name type="synonym">Porphyridium cruentum</name>
    <dbReference type="NCBI Taxonomy" id="35688"/>
    <lineage>
        <taxon>Eukaryota</taxon>
        <taxon>Rhodophyta</taxon>
        <taxon>Bangiophyceae</taxon>
        <taxon>Porphyridiales</taxon>
        <taxon>Porphyridiaceae</taxon>
        <taxon>Porphyridium</taxon>
    </lineage>
</organism>
<dbReference type="GO" id="GO:0001732">
    <property type="term" value="P:formation of cytoplasmic translation initiation complex"/>
    <property type="evidence" value="ECO:0007669"/>
    <property type="project" value="TreeGrafter"/>
</dbReference>
<dbReference type="InterPro" id="IPR003307">
    <property type="entry name" value="W2_domain"/>
</dbReference>
<dbReference type="SMART" id="SM00653">
    <property type="entry name" value="eIF2B_5"/>
    <property type="match status" value="1"/>
</dbReference>
<keyword evidence="9" id="KW-1185">Reference proteome</keyword>
<dbReference type="InterPro" id="IPR002735">
    <property type="entry name" value="Transl_init_fac_IF2/IF5_dom"/>
</dbReference>
<comment type="caution">
    <text evidence="8">The sequence shown here is derived from an EMBL/GenBank/DDBJ whole genome shotgun (WGS) entry which is preliminary data.</text>
</comment>
<feature type="compositionally biased region" description="Basic residues" evidence="6">
    <location>
        <begin position="213"/>
        <end position="223"/>
    </location>
</feature>
<feature type="region of interest" description="Disordered" evidence="6">
    <location>
        <begin position="266"/>
        <end position="303"/>
    </location>
</feature>
<keyword evidence="4" id="KW-0648">Protein biosynthesis</keyword>
<protein>
    <submittedName>
        <fullName evidence="8">Eukaryotic translation initiation factor 5</fullName>
    </submittedName>
</protein>
<dbReference type="Pfam" id="PF01873">
    <property type="entry name" value="eIF-5_eIF-2B"/>
    <property type="match status" value="1"/>
</dbReference>
<dbReference type="GO" id="GO:0005829">
    <property type="term" value="C:cytosol"/>
    <property type="evidence" value="ECO:0007669"/>
    <property type="project" value="TreeGrafter"/>
</dbReference>
<dbReference type="GO" id="GO:0005092">
    <property type="term" value="F:GDP-dissociation inhibitor activity"/>
    <property type="evidence" value="ECO:0007669"/>
    <property type="project" value="TreeGrafter"/>
</dbReference>
<dbReference type="PANTHER" id="PTHR23001">
    <property type="entry name" value="EUKARYOTIC TRANSLATION INITIATION FACTOR"/>
    <property type="match status" value="1"/>
</dbReference>
<dbReference type="PROSITE" id="PS51363">
    <property type="entry name" value="W2"/>
    <property type="match status" value="1"/>
</dbReference>
<dbReference type="InterPro" id="IPR016190">
    <property type="entry name" value="Transl_init_fac_IF2/IF5_Zn-bd"/>
</dbReference>
<dbReference type="InterPro" id="IPR045196">
    <property type="entry name" value="IF2/IF5"/>
</dbReference>
<evidence type="ECO:0000256" key="2">
    <source>
        <dbReference type="ARBA" id="ARBA00022540"/>
    </source>
</evidence>
<dbReference type="Gene3D" id="1.25.40.180">
    <property type="match status" value="1"/>
</dbReference>
<dbReference type="Proteomes" id="UP000324585">
    <property type="component" value="Unassembled WGS sequence"/>
</dbReference>
<dbReference type="AlphaFoldDB" id="A0A5J4YZ78"/>
<feature type="compositionally biased region" description="Polar residues" evidence="6">
    <location>
        <begin position="284"/>
        <end position="295"/>
    </location>
</feature>
<dbReference type="SUPFAM" id="SSF100966">
    <property type="entry name" value="Translation initiation factor 2 beta, aIF2beta, N-terminal domain"/>
    <property type="match status" value="1"/>
</dbReference>
<evidence type="ECO:0000313" key="8">
    <source>
        <dbReference type="EMBL" id="KAA8496142.1"/>
    </source>
</evidence>
<evidence type="ECO:0000313" key="9">
    <source>
        <dbReference type="Proteomes" id="UP000324585"/>
    </source>
</evidence>